<sequence>MPEVTAYTLEDLEAARGELTDWNRSFDEYTGNNPDKYQADIRSARANVRMIEAALKASGIVPMSDHEMLEATLDRLFPAAKSKEIVEYEGHRYQRRFIPLERSLSRKSVTEWGRTWQLLSE</sequence>
<organism evidence="1 2">
    <name type="scientific">Bosea caraganae</name>
    <dbReference type="NCBI Taxonomy" id="2763117"/>
    <lineage>
        <taxon>Bacteria</taxon>
        <taxon>Pseudomonadati</taxon>
        <taxon>Pseudomonadota</taxon>
        <taxon>Alphaproteobacteria</taxon>
        <taxon>Hyphomicrobiales</taxon>
        <taxon>Boseaceae</taxon>
        <taxon>Bosea</taxon>
    </lineage>
</organism>
<gene>
    <name evidence="1" type="ORF">DWE98_22380</name>
</gene>
<comment type="caution">
    <text evidence="1">The sequence shown here is derived from an EMBL/GenBank/DDBJ whole genome shotgun (WGS) entry which is preliminary data.</text>
</comment>
<evidence type="ECO:0000313" key="1">
    <source>
        <dbReference type="EMBL" id="RDJ21073.1"/>
    </source>
</evidence>
<dbReference type="AlphaFoldDB" id="A0A370L133"/>
<dbReference type="Proteomes" id="UP000255207">
    <property type="component" value="Unassembled WGS sequence"/>
</dbReference>
<keyword evidence="2" id="KW-1185">Reference proteome</keyword>
<name>A0A370L133_9HYPH</name>
<dbReference type="EMBL" id="QQTP01000014">
    <property type="protein sequence ID" value="RDJ21073.1"/>
    <property type="molecule type" value="Genomic_DNA"/>
</dbReference>
<accession>A0A370L133</accession>
<protein>
    <submittedName>
        <fullName evidence="1">Uncharacterized protein</fullName>
    </submittedName>
</protein>
<evidence type="ECO:0000313" key="2">
    <source>
        <dbReference type="Proteomes" id="UP000255207"/>
    </source>
</evidence>
<reference evidence="2" key="1">
    <citation type="submission" date="2018-07" db="EMBL/GenBank/DDBJ databases">
        <authorList>
            <person name="Safronova V.I."/>
            <person name="Chirak E.R."/>
            <person name="Sazanova A.L."/>
        </authorList>
    </citation>
    <scope>NUCLEOTIDE SEQUENCE [LARGE SCALE GENOMIC DNA]</scope>
    <source>
        <strain evidence="2">RCAM04685</strain>
    </source>
</reference>
<proteinExistence type="predicted"/>